<dbReference type="AlphaFoldDB" id="A0ABD0NVJ5"/>
<evidence type="ECO:0000256" key="1">
    <source>
        <dbReference type="SAM" id="MobiDB-lite"/>
    </source>
</evidence>
<gene>
    <name evidence="2" type="ORF">M9458_037742</name>
</gene>
<comment type="caution">
    <text evidence="2">The sequence shown here is derived from an EMBL/GenBank/DDBJ whole genome shotgun (WGS) entry which is preliminary data.</text>
</comment>
<sequence>TLVEEGVMSHRHTHLTLDQSPPNARNHPHLIQHQSLARNHRTTSTWSQSAAPFKRIAQPFIRWLSSRLIRSVIPGSSAC</sequence>
<feature type="non-terminal residue" evidence="2">
    <location>
        <position position="1"/>
    </location>
</feature>
<name>A0ABD0NVJ5_CIRMR</name>
<accession>A0ABD0NVJ5</accession>
<keyword evidence="3" id="KW-1185">Reference proteome</keyword>
<organism evidence="2 3">
    <name type="scientific">Cirrhinus mrigala</name>
    <name type="common">Mrigala</name>
    <dbReference type="NCBI Taxonomy" id="683832"/>
    <lineage>
        <taxon>Eukaryota</taxon>
        <taxon>Metazoa</taxon>
        <taxon>Chordata</taxon>
        <taxon>Craniata</taxon>
        <taxon>Vertebrata</taxon>
        <taxon>Euteleostomi</taxon>
        <taxon>Actinopterygii</taxon>
        <taxon>Neopterygii</taxon>
        <taxon>Teleostei</taxon>
        <taxon>Ostariophysi</taxon>
        <taxon>Cypriniformes</taxon>
        <taxon>Cyprinidae</taxon>
        <taxon>Labeoninae</taxon>
        <taxon>Labeonini</taxon>
        <taxon>Cirrhinus</taxon>
    </lineage>
</organism>
<evidence type="ECO:0000313" key="3">
    <source>
        <dbReference type="Proteomes" id="UP001529510"/>
    </source>
</evidence>
<protein>
    <submittedName>
        <fullName evidence="2">Uncharacterized protein</fullName>
    </submittedName>
</protein>
<reference evidence="2 3" key="1">
    <citation type="submission" date="2024-05" db="EMBL/GenBank/DDBJ databases">
        <title>Genome sequencing and assembly of Indian major carp, Cirrhinus mrigala (Hamilton, 1822).</title>
        <authorList>
            <person name="Mohindra V."/>
            <person name="Chowdhury L.M."/>
            <person name="Lal K."/>
            <person name="Jena J.K."/>
        </authorList>
    </citation>
    <scope>NUCLEOTIDE SEQUENCE [LARGE SCALE GENOMIC DNA]</scope>
    <source>
        <strain evidence="2">CM1030</strain>
        <tissue evidence="2">Blood</tissue>
    </source>
</reference>
<proteinExistence type="predicted"/>
<dbReference type="Proteomes" id="UP001529510">
    <property type="component" value="Unassembled WGS sequence"/>
</dbReference>
<evidence type="ECO:0000313" key="2">
    <source>
        <dbReference type="EMBL" id="KAL0165898.1"/>
    </source>
</evidence>
<feature type="region of interest" description="Disordered" evidence="1">
    <location>
        <begin position="1"/>
        <end position="26"/>
    </location>
</feature>
<feature type="non-terminal residue" evidence="2">
    <location>
        <position position="79"/>
    </location>
</feature>
<dbReference type="EMBL" id="JAMKFB020000019">
    <property type="protein sequence ID" value="KAL0165898.1"/>
    <property type="molecule type" value="Genomic_DNA"/>
</dbReference>